<sequence>METLNESIRNSSLLCVEAFHNFHCTYNDVSEAERAILIAIIIPAIAITIFGNLLTVVSILYFRQLQTRTNVLTLFLAVADLLVGLLIMPFSAMRSVYNCWFYGWTFCKIHSWFDYTLCTLSVLLLSCISFDRYVAISDPLRYHQRITNRTCALMLLFCWLCLPFYGLVFMLEWNLVGLEEEVAQICPDDCPVLLNLPFAMANTIFGCVVPMILMTLAYGRIYQLARQQARKITSTAMGSNVDSARSSLRREHSATITMGIIVGVFISLWMPYFVVSTTESIFGYQASSLAWEFINWFTYINSTVNPILFAAFNRPFRNAFYLILSGRIFSSSYRGVDLFNVQHGSKVNQGAKRCVSTLIGKESDR</sequence>
<dbReference type="PANTHER" id="PTHR24249:SF406">
    <property type="entry name" value="G-PROTEIN COUPLED RECEPTORS FAMILY 1 PROFILE DOMAIN-CONTAINING PROTEIN"/>
    <property type="match status" value="1"/>
</dbReference>
<dbReference type="InterPro" id="IPR050569">
    <property type="entry name" value="TAAR"/>
</dbReference>
<keyword evidence="5 9" id="KW-0297">G-protein coupled receptor</keyword>
<feature type="transmembrane region" description="Helical" evidence="10">
    <location>
        <begin position="112"/>
        <end position="130"/>
    </location>
</feature>
<evidence type="ECO:0000256" key="7">
    <source>
        <dbReference type="ARBA" id="ARBA00023170"/>
    </source>
</evidence>
<feature type="transmembrane region" description="Helical" evidence="10">
    <location>
        <begin position="74"/>
        <end position="92"/>
    </location>
</feature>
<evidence type="ECO:0000256" key="2">
    <source>
        <dbReference type="ARBA" id="ARBA00022475"/>
    </source>
</evidence>
<name>A0AAJ7TBU3_PETMA</name>
<feature type="transmembrane region" description="Helical" evidence="10">
    <location>
        <begin position="35"/>
        <end position="62"/>
    </location>
</feature>
<keyword evidence="2" id="KW-1003">Cell membrane</keyword>
<dbReference type="PRINTS" id="PR00237">
    <property type="entry name" value="GPCRRHODOPSN"/>
</dbReference>
<evidence type="ECO:0000256" key="8">
    <source>
        <dbReference type="ARBA" id="ARBA00023224"/>
    </source>
</evidence>
<keyword evidence="6 10" id="KW-0472">Membrane</keyword>
<evidence type="ECO:0000256" key="6">
    <source>
        <dbReference type="ARBA" id="ARBA00023136"/>
    </source>
</evidence>
<dbReference type="RefSeq" id="XP_032814080.1">
    <property type="nucleotide sequence ID" value="XM_032958189.1"/>
</dbReference>
<evidence type="ECO:0000256" key="4">
    <source>
        <dbReference type="ARBA" id="ARBA00022989"/>
    </source>
</evidence>
<dbReference type="Pfam" id="PF00001">
    <property type="entry name" value="7tm_1"/>
    <property type="match status" value="1"/>
</dbReference>
<evidence type="ECO:0000256" key="1">
    <source>
        <dbReference type="ARBA" id="ARBA00004651"/>
    </source>
</evidence>
<comment type="similarity">
    <text evidence="9">Belongs to the G-protein coupled receptor 1 family.</text>
</comment>
<organism evidence="12 13">
    <name type="scientific">Petromyzon marinus</name>
    <name type="common">Sea lamprey</name>
    <dbReference type="NCBI Taxonomy" id="7757"/>
    <lineage>
        <taxon>Eukaryota</taxon>
        <taxon>Metazoa</taxon>
        <taxon>Chordata</taxon>
        <taxon>Craniata</taxon>
        <taxon>Vertebrata</taxon>
        <taxon>Cyclostomata</taxon>
        <taxon>Hyperoartia</taxon>
        <taxon>Petromyzontiformes</taxon>
        <taxon>Petromyzontidae</taxon>
        <taxon>Petromyzon</taxon>
    </lineage>
</organism>
<evidence type="ECO:0000256" key="3">
    <source>
        <dbReference type="ARBA" id="ARBA00022692"/>
    </source>
</evidence>
<protein>
    <submittedName>
        <fullName evidence="13">Trace amine-associated receptor 9-like</fullName>
    </submittedName>
</protein>
<feature type="transmembrane region" description="Helical" evidence="10">
    <location>
        <begin position="254"/>
        <end position="273"/>
    </location>
</feature>
<dbReference type="Gene3D" id="1.20.1070.10">
    <property type="entry name" value="Rhodopsin 7-helix transmembrane proteins"/>
    <property type="match status" value="1"/>
</dbReference>
<evidence type="ECO:0000256" key="9">
    <source>
        <dbReference type="RuleBase" id="RU000688"/>
    </source>
</evidence>
<keyword evidence="7 9" id="KW-0675">Receptor</keyword>
<dbReference type="PANTHER" id="PTHR24249">
    <property type="entry name" value="HISTAMINE RECEPTOR-RELATED G-PROTEIN COUPLED RECEPTOR"/>
    <property type="match status" value="1"/>
</dbReference>
<dbReference type="GeneID" id="116944535"/>
<keyword evidence="12" id="KW-1185">Reference proteome</keyword>
<accession>A0AAJ7TBU3</accession>
<dbReference type="InterPro" id="IPR000276">
    <property type="entry name" value="GPCR_Rhodpsn"/>
</dbReference>
<gene>
    <name evidence="13" type="primary">LOC116944535</name>
</gene>
<dbReference type="PROSITE" id="PS00237">
    <property type="entry name" value="G_PROTEIN_RECEP_F1_1"/>
    <property type="match status" value="1"/>
</dbReference>
<dbReference type="InterPro" id="IPR017452">
    <property type="entry name" value="GPCR_Rhodpsn_7TM"/>
</dbReference>
<dbReference type="GO" id="GO:0005886">
    <property type="term" value="C:plasma membrane"/>
    <property type="evidence" value="ECO:0007669"/>
    <property type="project" value="UniProtKB-SubCell"/>
</dbReference>
<reference evidence="13" key="1">
    <citation type="submission" date="2025-08" db="UniProtKB">
        <authorList>
            <consortium name="RefSeq"/>
        </authorList>
    </citation>
    <scope>IDENTIFICATION</scope>
    <source>
        <tissue evidence="13">Sperm</tissue>
    </source>
</reference>
<dbReference type="KEGG" id="pmrn:116944535"/>
<dbReference type="SUPFAM" id="SSF81321">
    <property type="entry name" value="Family A G protein-coupled receptor-like"/>
    <property type="match status" value="1"/>
</dbReference>
<evidence type="ECO:0000256" key="5">
    <source>
        <dbReference type="ARBA" id="ARBA00023040"/>
    </source>
</evidence>
<feature type="transmembrane region" description="Helical" evidence="10">
    <location>
        <begin position="151"/>
        <end position="171"/>
    </location>
</feature>
<evidence type="ECO:0000256" key="10">
    <source>
        <dbReference type="SAM" id="Phobius"/>
    </source>
</evidence>
<proteinExistence type="inferred from homology"/>
<dbReference type="SMART" id="SM01381">
    <property type="entry name" value="7TM_GPCR_Srsx"/>
    <property type="match status" value="1"/>
</dbReference>
<evidence type="ECO:0000313" key="13">
    <source>
        <dbReference type="RefSeq" id="XP_032814080.1"/>
    </source>
</evidence>
<dbReference type="Proteomes" id="UP001318040">
    <property type="component" value="Chromosome 21"/>
</dbReference>
<dbReference type="GO" id="GO:0001594">
    <property type="term" value="F:trace-amine receptor activity"/>
    <property type="evidence" value="ECO:0007669"/>
    <property type="project" value="TreeGrafter"/>
</dbReference>
<dbReference type="AlphaFoldDB" id="A0AAJ7TBU3"/>
<feature type="domain" description="G-protein coupled receptors family 1 profile" evidence="11">
    <location>
        <begin position="51"/>
        <end position="309"/>
    </location>
</feature>
<evidence type="ECO:0000313" key="12">
    <source>
        <dbReference type="Proteomes" id="UP001318040"/>
    </source>
</evidence>
<comment type="subcellular location">
    <subcellularLocation>
        <location evidence="1">Cell membrane</location>
        <topology evidence="1">Multi-pass membrane protein</topology>
    </subcellularLocation>
</comment>
<feature type="transmembrane region" description="Helical" evidence="10">
    <location>
        <begin position="293"/>
        <end position="312"/>
    </location>
</feature>
<evidence type="ECO:0000259" key="11">
    <source>
        <dbReference type="PROSITE" id="PS50262"/>
    </source>
</evidence>
<keyword evidence="4 10" id="KW-1133">Transmembrane helix</keyword>
<keyword evidence="3 9" id="KW-0812">Transmembrane</keyword>
<keyword evidence="8 9" id="KW-0807">Transducer</keyword>
<dbReference type="PROSITE" id="PS50262">
    <property type="entry name" value="G_PROTEIN_RECEP_F1_2"/>
    <property type="match status" value="1"/>
</dbReference>
<feature type="transmembrane region" description="Helical" evidence="10">
    <location>
        <begin position="198"/>
        <end position="221"/>
    </location>
</feature>